<dbReference type="SUPFAM" id="SSF55729">
    <property type="entry name" value="Acyl-CoA N-acyltransferases (Nat)"/>
    <property type="match status" value="1"/>
</dbReference>
<comment type="similarity">
    <text evidence="4">Belongs to the R-transferase family. Bpt subfamily.</text>
</comment>
<evidence type="ECO:0000256" key="1">
    <source>
        <dbReference type="ARBA" id="ARBA00022490"/>
    </source>
</evidence>
<dbReference type="PANTHER" id="PTHR21367">
    <property type="entry name" value="ARGININE-TRNA-PROTEIN TRANSFERASE 1"/>
    <property type="match status" value="1"/>
</dbReference>
<dbReference type="InterPro" id="IPR017138">
    <property type="entry name" value="Asp_Glu_LeuTrfase"/>
</dbReference>
<dbReference type="InterPro" id="IPR030700">
    <property type="entry name" value="N-end_Aminoacyl_Trfase"/>
</dbReference>
<keyword evidence="8" id="KW-1185">Reference proteome</keyword>
<dbReference type="Pfam" id="PF04377">
    <property type="entry name" value="ATE_C"/>
    <property type="match status" value="1"/>
</dbReference>
<gene>
    <name evidence="4" type="primary">bpt</name>
    <name evidence="7" type="ORF">HUK38_06965</name>
</gene>
<dbReference type="PIRSF" id="PIRSF037208">
    <property type="entry name" value="ATE_pro_prd"/>
    <property type="match status" value="1"/>
</dbReference>
<comment type="caution">
    <text evidence="7">The sequence shown here is derived from an EMBL/GenBank/DDBJ whole genome shotgun (WGS) entry which is preliminary data.</text>
</comment>
<evidence type="ECO:0000313" key="7">
    <source>
        <dbReference type="EMBL" id="MBB1125970.1"/>
    </source>
</evidence>
<organism evidence="7 8">
    <name type="scientific">Thiospirillum jenense</name>
    <dbReference type="NCBI Taxonomy" id="1653858"/>
    <lineage>
        <taxon>Bacteria</taxon>
        <taxon>Pseudomonadati</taxon>
        <taxon>Pseudomonadota</taxon>
        <taxon>Gammaproteobacteria</taxon>
        <taxon>Chromatiales</taxon>
        <taxon>Chromatiaceae</taxon>
        <taxon>Thiospirillum</taxon>
    </lineage>
</organism>
<dbReference type="GO" id="GO:0008914">
    <property type="term" value="F:leucyl-tRNA--protein transferase activity"/>
    <property type="evidence" value="ECO:0007669"/>
    <property type="project" value="UniProtKB-UniRule"/>
</dbReference>
<evidence type="ECO:0000313" key="8">
    <source>
        <dbReference type="Proteomes" id="UP000548632"/>
    </source>
</evidence>
<comment type="subcellular location">
    <subcellularLocation>
        <location evidence="4">Cytoplasm</location>
    </subcellularLocation>
</comment>
<dbReference type="GO" id="GO:0071596">
    <property type="term" value="P:ubiquitin-dependent protein catabolic process via the N-end rule pathway"/>
    <property type="evidence" value="ECO:0007669"/>
    <property type="project" value="InterPro"/>
</dbReference>
<evidence type="ECO:0000256" key="4">
    <source>
        <dbReference type="HAMAP-Rule" id="MF_00689"/>
    </source>
</evidence>
<accession>A0A839HCU8</accession>
<dbReference type="NCBIfam" id="NF002341">
    <property type="entry name" value="PRK01305.1-1"/>
    <property type="match status" value="1"/>
</dbReference>
<dbReference type="InterPro" id="IPR016181">
    <property type="entry name" value="Acyl_CoA_acyltransferase"/>
</dbReference>
<keyword evidence="3 4" id="KW-0012">Acyltransferase</keyword>
<dbReference type="GO" id="GO:0004057">
    <property type="term" value="F:arginyl-tRNA--protein transferase activity"/>
    <property type="evidence" value="ECO:0007669"/>
    <property type="project" value="InterPro"/>
</dbReference>
<comment type="function">
    <text evidence="4">Functions in the N-end rule pathway of protein degradation where it conjugates Leu from its aminoacyl-tRNA to the N-termini of proteins containing an N-terminal aspartate or glutamate.</text>
</comment>
<keyword evidence="1 4" id="KW-0963">Cytoplasm</keyword>
<dbReference type="InterPro" id="IPR007472">
    <property type="entry name" value="N-end_Aminoacyl_Trfase_C"/>
</dbReference>
<reference evidence="7 8" key="1">
    <citation type="journal article" date="2020" name="Arch. Microbiol.">
        <title>The genome sequence of the giant phototrophic gammaproteobacterium Thiospirillum jenense gives insight into its physiological properties and phylogenetic relationships.</title>
        <authorList>
            <person name="Imhoff J.F."/>
            <person name="Meyer T.E."/>
            <person name="Kyndt J.A."/>
        </authorList>
    </citation>
    <scope>NUCLEOTIDE SEQUENCE [LARGE SCALE GENOMIC DNA]</scope>
    <source>
        <strain evidence="7 8">DSM 216</strain>
    </source>
</reference>
<feature type="domain" description="N-end rule aminoacyl transferase C-terminal" evidence="6">
    <location>
        <begin position="111"/>
        <end position="234"/>
    </location>
</feature>
<dbReference type="Pfam" id="PF04376">
    <property type="entry name" value="ATE_N"/>
    <property type="match status" value="1"/>
</dbReference>
<evidence type="ECO:0000259" key="5">
    <source>
        <dbReference type="Pfam" id="PF04376"/>
    </source>
</evidence>
<dbReference type="InterPro" id="IPR007471">
    <property type="entry name" value="N-end_Aminoacyl_Trfase_N"/>
</dbReference>
<protein>
    <recommendedName>
        <fullName evidence="4">Aspartate/glutamate leucyltransferase</fullName>
        <ecNumber evidence="4">2.3.2.29</ecNumber>
    </recommendedName>
</protein>
<dbReference type="PANTHER" id="PTHR21367:SF1">
    <property type="entry name" value="ARGINYL-TRNA--PROTEIN TRANSFERASE 1"/>
    <property type="match status" value="1"/>
</dbReference>
<comment type="catalytic activity">
    <reaction evidence="4">
        <text>N-terminal L-glutamyl-[protein] + L-leucyl-tRNA(Leu) = N-terminal L-leucyl-L-glutamyl-[protein] + tRNA(Leu) + H(+)</text>
        <dbReference type="Rhea" id="RHEA:50412"/>
        <dbReference type="Rhea" id="RHEA-COMP:9613"/>
        <dbReference type="Rhea" id="RHEA-COMP:9622"/>
        <dbReference type="Rhea" id="RHEA-COMP:12664"/>
        <dbReference type="Rhea" id="RHEA-COMP:12668"/>
        <dbReference type="ChEBI" id="CHEBI:15378"/>
        <dbReference type="ChEBI" id="CHEBI:64721"/>
        <dbReference type="ChEBI" id="CHEBI:78442"/>
        <dbReference type="ChEBI" id="CHEBI:78494"/>
        <dbReference type="ChEBI" id="CHEBI:133041"/>
        <dbReference type="EC" id="2.3.2.29"/>
    </reaction>
</comment>
<proteinExistence type="inferred from homology"/>
<dbReference type="EMBL" id="JABVCQ010000012">
    <property type="protein sequence ID" value="MBB1125970.1"/>
    <property type="molecule type" value="Genomic_DNA"/>
</dbReference>
<name>A0A839HCU8_9GAMM</name>
<dbReference type="NCBIfam" id="NF002346">
    <property type="entry name" value="PRK01305.2-3"/>
    <property type="match status" value="1"/>
</dbReference>
<dbReference type="EC" id="2.3.2.29" evidence="4"/>
<dbReference type="NCBIfam" id="NF002342">
    <property type="entry name" value="PRK01305.1-3"/>
    <property type="match status" value="1"/>
</dbReference>
<evidence type="ECO:0000256" key="2">
    <source>
        <dbReference type="ARBA" id="ARBA00022679"/>
    </source>
</evidence>
<keyword evidence="2 4" id="KW-0808">Transferase</keyword>
<feature type="domain" description="N-end aminoacyl transferase N-terminal" evidence="5">
    <location>
        <begin position="19"/>
        <end position="91"/>
    </location>
</feature>
<dbReference type="HAMAP" id="MF_00689">
    <property type="entry name" value="Bpt"/>
    <property type="match status" value="1"/>
</dbReference>
<dbReference type="Proteomes" id="UP000548632">
    <property type="component" value="Unassembled WGS sequence"/>
</dbReference>
<evidence type="ECO:0000256" key="3">
    <source>
        <dbReference type="ARBA" id="ARBA00023315"/>
    </source>
</evidence>
<comment type="catalytic activity">
    <reaction evidence="4">
        <text>N-terminal L-aspartyl-[protein] + L-leucyl-tRNA(Leu) = N-terminal L-leucyl-L-aspartyl-[protein] + tRNA(Leu) + H(+)</text>
        <dbReference type="Rhea" id="RHEA:50420"/>
        <dbReference type="Rhea" id="RHEA-COMP:9613"/>
        <dbReference type="Rhea" id="RHEA-COMP:9622"/>
        <dbReference type="Rhea" id="RHEA-COMP:12669"/>
        <dbReference type="Rhea" id="RHEA-COMP:12674"/>
        <dbReference type="ChEBI" id="CHEBI:15378"/>
        <dbReference type="ChEBI" id="CHEBI:64720"/>
        <dbReference type="ChEBI" id="CHEBI:78442"/>
        <dbReference type="ChEBI" id="CHEBI:78494"/>
        <dbReference type="ChEBI" id="CHEBI:133042"/>
        <dbReference type="EC" id="2.3.2.29"/>
    </reaction>
</comment>
<dbReference type="RefSeq" id="WP_182583601.1">
    <property type="nucleotide sequence ID" value="NZ_JABVCQ010000012.1"/>
</dbReference>
<dbReference type="GO" id="GO:0005737">
    <property type="term" value="C:cytoplasm"/>
    <property type="evidence" value="ECO:0007669"/>
    <property type="project" value="UniProtKB-SubCell"/>
</dbReference>
<evidence type="ECO:0000259" key="6">
    <source>
        <dbReference type="Pfam" id="PF04377"/>
    </source>
</evidence>
<dbReference type="AlphaFoldDB" id="A0A839HCU8"/>
<sequence>MTSEPPINHALQLYLTDDHPCSYLDQQRARTLFVDPLAEINTERAQWLQEIGFRRSGSHFYRPSCRPHQCQQCRAVRLPVAQFQPNRSQRRAAKRNQDLRCIQRSPQFDAEHYALYSRYVLTRHSDGDMADDVSTDAYERFLLTAWGGDTWLLELREGERLVAVAVTDVLSDGLSAVYTFFDPAESSRALGTAAILAQITEAQQLGVTHLYLGYWIANSRKMAYKQQYRPLEIWDGAQWRRFEGGQAIDLDKYE</sequence>